<proteinExistence type="predicted"/>
<dbReference type="Proteomes" id="UP000295008">
    <property type="component" value="Unassembled WGS sequence"/>
</dbReference>
<dbReference type="InterPro" id="IPR036890">
    <property type="entry name" value="HATPase_C_sf"/>
</dbReference>
<dbReference type="RefSeq" id="WP_132014011.1">
    <property type="nucleotide sequence ID" value="NZ_SLUN01000009.1"/>
</dbReference>
<gene>
    <name evidence="7" type="ORF">EDC14_100951</name>
</gene>
<evidence type="ECO:0000259" key="6">
    <source>
        <dbReference type="Pfam" id="PF02518"/>
    </source>
</evidence>
<dbReference type="EC" id="2.7.13.3" evidence="2"/>
<dbReference type="InterPro" id="IPR003594">
    <property type="entry name" value="HATPase_dom"/>
</dbReference>
<protein>
    <recommendedName>
        <fullName evidence="2">histidine kinase</fullName>
        <ecNumber evidence="2">2.7.13.3</ecNumber>
    </recommendedName>
</protein>
<keyword evidence="3" id="KW-0808">Transferase</keyword>
<dbReference type="OrthoDB" id="9781904at2"/>
<dbReference type="InterPro" id="IPR050482">
    <property type="entry name" value="Sensor_HK_TwoCompSys"/>
</dbReference>
<accession>A0A4R1RWB5</accession>
<comment type="caution">
    <text evidence="7">The sequence shown here is derived from an EMBL/GenBank/DDBJ whole genome shotgun (WGS) entry which is preliminary data.</text>
</comment>
<evidence type="ECO:0000256" key="5">
    <source>
        <dbReference type="ARBA" id="ARBA00023012"/>
    </source>
</evidence>
<sequence>MPGRASREKHSIDFYPACSFVLYKICQEALTNAVRHGEARNVTIILKEAGRLIRLIIIDDGHGCREIKKGAGLSGMEQRVKTLNGEILFY</sequence>
<dbReference type="Gene3D" id="3.30.565.10">
    <property type="entry name" value="Histidine kinase-like ATPase, C-terminal domain"/>
    <property type="match status" value="1"/>
</dbReference>
<evidence type="ECO:0000256" key="1">
    <source>
        <dbReference type="ARBA" id="ARBA00000085"/>
    </source>
</evidence>
<dbReference type="EMBL" id="SLUN01000009">
    <property type="protein sequence ID" value="TCL70734.1"/>
    <property type="molecule type" value="Genomic_DNA"/>
</dbReference>
<feature type="domain" description="Histidine kinase/HSP90-like ATPase" evidence="6">
    <location>
        <begin position="22"/>
        <end position="87"/>
    </location>
</feature>
<reference evidence="7 8" key="1">
    <citation type="submission" date="2019-03" db="EMBL/GenBank/DDBJ databases">
        <title>Genomic Encyclopedia of Type Strains, Phase IV (KMG-IV): sequencing the most valuable type-strain genomes for metagenomic binning, comparative biology and taxonomic classification.</title>
        <authorList>
            <person name="Goeker M."/>
        </authorList>
    </citation>
    <scope>NUCLEOTIDE SEQUENCE [LARGE SCALE GENOMIC DNA]</scope>
    <source>
        <strain evidence="7 8">LX-B</strain>
    </source>
</reference>
<keyword evidence="8" id="KW-1185">Reference proteome</keyword>
<evidence type="ECO:0000256" key="3">
    <source>
        <dbReference type="ARBA" id="ARBA00022679"/>
    </source>
</evidence>
<keyword evidence="4 7" id="KW-0418">Kinase</keyword>
<keyword evidence="5" id="KW-0902">Two-component regulatory system</keyword>
<dbReference type="GO" id="GO:0004673">
    <property type="term" value="F:protein histidine kinase activity"/>
    <property type="evidence" value="ECO:0007669"/>
    <property type="project" value="UniProtKB-EC"/>
</dbReference>
<dbReference type="PANTHER" id="PTHR24421:SF10">
    <property type="entry name" value="NITRATE_NITRITE SENSOR PROTEIN NARQ"/>
    <property type="match status" value="1"/>
</dbReference>
<dbReference type="Pfam" id="PF02518">
    <property type="entry name" value="HATPase_c"/>
    <property type="match status" value="1"/>
</dbReference>
<dbReference type="PANTHER" id="PTHR24421">
    <property type="entry name" value="NITRATE/NITRITE SENSOR PROTEIN NARX-RELATED"/>
    <property type="match status" value="1"/>
</dbReference>
<dbReference type="GO" id="GO:0000160">
    <property type="term" value="P:phosphorelay signal transduction system"/>
    <property type="evidence" value="ECO:0007669"/>
    <property type="project" value="UniProtKB-KW"/>
</dbReference>
<evidence type="ECO:0000256" key="4">
    <source>
        <dbReference type="ARBA" id="ARBA00022777"/>
    </source>
</evidence>
<name>A0A4R1RWB5_HYDET</name>
<evidence type="ECO:0000256" key="2">
    <source>
        <dbReference type="ARBA" id="ARBA00012438"/>
    </source>
</evidence>
<dbReference type="AlphaFoldDB" id="A0A4R1RWB5"/>
<organism evidence="7 8">
    <name type="scientific">Hydrogenispora ethanolica</name>
    <dbReference type="NCBI Taxonomy" id="1082276"/>
    <lineage>
        <taxon>Bacteria</taxon>
        <taxon>Bacillati</taxon>
        <taxon>Bacillota</taxon>
        <taxon>Hydrogenispora</taxon>
    </lineage>
</organism>
<comment type="catalytic activity">
    <reaction evidence="1">
        <text>ATP + protein L-histidine = ADP + protein N-phospho-L-histidine.</text>
        <dbReference type="EC" id="2.7.13.3"/>
    </reaction>
</comment>
<dbReference type="CDD" id="cd16917">
    <property type="entry name" value="HATPase_UhpB-NarQ-NarX-like"/>
    <property type="match status" value="1"/>
</dbReference>
<evidence type="ECO:0000313" key="7">
    <source>
        <dbReference type="EMBL" id="TCL70734.1"/>
    </source>
</evidence>
<dbReference type="SUPFAM" id="SSF55874">
    <property type="entry name" value="ATPase domain of HSP90 chaperone/DNA topoisomerase II/histidine kinase"/>
    <property type="match status" value="1"/>
</dbReference>
<evidence type="ECO:0000313" key="8">
    <source>
        <dbReference type="Proteomes" id="UP000295008"/>
    </source>
</evidence>